<keyword evidence="2" id="KW-0812">Transmembrane</keyword>
<gene>
    <name evidence="3" type="ORF">JKJ07_06050</name>
</gene>
<comment type="caution">
    <text evidence="3">The sequence shown here is derived from an EMBL/GenBank/DDBJ whole genome shotgun (WGS) entry which is preliminary data.</text>
</comment>
<keyword evidence="2" id="KW-1133">Transmembrane helix</keyword>
<feature type="transmembrane region" description="Helical" evidence="2">
    <location>
        <begin position="12"/>
        <end position="39"/>
    </location>
</feature>
<dbReference type="Proteomes" id="UP000598996">
    <property type="component" value="Unassembled WGS sequence"/>
</dbReference>
<evidence type="ECO:0000256" key="2">
    <source>
        <dbReference type="SAM" id="Phobius"/>
    </source>
</evidence>
<dbReference type="RefSeq" id="WP_202990243.1">
    <property type="nucleotide sequence ID" value="NZ_JAENHO010000002.1"/>
</dbReference>
<evidence type="ECO:0000313" key="4">
    <source>
        <dbReference type="Proteomes" id="UP000598996"/>
    </source>
</evidence>
<protein>
    <submittedName>
        <fullName evidence="3">Uncharacterized protein</fullName>
    </submittedName>
</protein>
<keyword evidence="4" id="KW-1185">Reference proteome</keyword>
<dbReference type="EMBL" id="JAENHO010000002">
    <property type="protein sequence ID" value="MBL7253870.1"/>
    <property type="molecule type" value="Genomic_DNA"/>
</dbReference>
<reference evidence="3 4" key="1">
    <citation type="submission" date="2021-01" db="EMBL/GenBank/DDBJ databases">
        <title>Actinoplanes sp. nov. LDG1-01 isolated from lichen.</title>
        <authorList>
            <person name="Saeng-In P."/>
            <person name="Phongsopitanun W."/>
            <person name="Kanchanasin P."/>
            <person name="Yuki M."/>
            <person name="Kudo T."/>
            <person name="Ohkuma M."/>
            <person name="Tanasupawat S."/>
        </authorList>
    </citation>
    <scope>NUCLEOTIDE SEQUENCE [LARGE SCALE GENOMIC DNA]</scope>
    <source>
        <strain evidence="3 4">LDG1-01</strain>
    </source>
</reference>
<evidence type="ECO:0000256" key="1">
    <source>
        <dbReference type="SAM" id="MobiDB-lite"/>
    </source>
</evidence>
<feature type="region of interest" description="Disordered" evidence="1">
    <location>
        <begin position="69"/>
        <end position="90"/>
    </location>
</feature>
<sequence>MTEVLDLLATAGAAAGLAAGASAAVLLVRWLLVVAVTVWSMRTDDDKKRLHALSLLAFLCPRRGRELAAEHESAGTESKAAAPETVVSTT</sequence>
<proteinExistence type="predicted"/>
<keyword evidence="2" id="KW-0472">Membrane</keyword>
<name>A0ABS1VGN0_9ACTN</name>
<organism evidence="3 4">
    <name type="scientific">Paractinoplanes lichenicola</name>
    <dbReference type="NCBI Taxonomy" id="2802976"/>
    <lineage>
        <taxon>Bacteria</taxon>
        <taxon>Bacillati</taxon>
        <taxon>Actinomycetota</taxon>
        <taxon>Actinomycetes</taxon>
        <taxon>Micromonosporales</taxon>
        <taxon>Micromonosporaceae</taxon>
        <taxon>Paractinoplanes</taxon>
    </lineage>
</organism>
<evidence type="ECO:0000313" key="3">
    <source>
        <dbReference type="EMBL" id="MBL7253870.1"/>
    </source>
</evidence>
<accession>A0ABS1VGN0</accession>